<dbReference type="Proteomes" id="UP000199072">
    <property type="component" value="Unassembled WGS sequence"/>
</dbReference>
<gene>
    <name evidence="2" type="ORF">SAMN05216464_10638</name>
</gene>
<reference evidence="2 3" key="1">
    <citation type="submission" date="2016-10" db="EMBL/GenBank/DDBJ databases">
        <authorList>
            <person name="de Groot N.N."/>
        </authorList>
    </citation>
    <scope>NUCLEOTIDE SEQUENCE [LARGE SCALE GENOMIC DNA]</scope>
    <source>
        <strain evidence="2 3">47C3B</strain>
    </source>
</reference>
<proteinExistence type="predicted"/>
<accession>A0A1G7CRA6</accession>
<protein>
    <recommendedName>
        <fullName evidence="4">Beta-lactamase-inhibitor-like, PepSY-like</fullName>
    </recommendedName>
</protein>
<keyword evidence="3" id="KW-1185">Reference proteome</keyword>
<organism evidence="2 3">
    <name type="scientific">Mucilaginibacter pineti</name>
    <dbReference type="NCBI Taxonomy" id="1391627"/>
    <lineage>
        <taxon>Bacteria</taxon>
        <taxon>Pseudomonadati</taxon>
        <taxon>Bacteroidota</taxon>
        <taxon>Sphingobacteriia</taxon>
        <taxon>Sphingobacteriales</taxon>
        <taxon>Sphingobacteriaceae</taxon>
        <taxon>Mucilaginibacter</taxon>
    </lineage>
</organism>
<feature type="chain" id="PRO_5011523247" description="Beta-lactamase-inhibitor-like, PepSY-like" evidence="1">
    <location>
        <begin position="20"/>
        <end position="134"/>
    </location>
</feature>
<evidence type="ECO:0000256" key="1">
    <source>
        <dbReference type="SAM" id="SignalP"/>
    </source>
</evidence>
<dbReference type="RefSeq" id="WP_091149967.1">
    <property type="nucleotide sequence ID" value="NZ_FNAI01000006.1"/>
</dbReference>
<dbReference type="EMBL" id="FNAI01000006">
    <property type="protein sequence ID" value="SDE41196.1"/>
    <property type="molecule type" value="Genomic_DNA"/>
</dbReference>
<sequence>MKILLMLALLCGLPYCLKAQDPTLGKTKEQIRALIKPNSGIKLSAGESSDTLSMDGGLQTVMYYKNNICYTSKSVMPLKYIDYVTKKMTADSYKKVSDSVWLTSSGKIKVEITVDKNRQQFFVKTSLAGAGNPD</sequence>
<evidence type="ECO:0000313" key="3">
    <source>
        <dbReference type="Proteomes" id="UP000199072"/>
    </source>
</evidence>
<keyword evidence="1" id="KW-0732">Signal</keyword>
<evidence type="ECO:0000313" key="2">
    <source>
        <dbReference type="EMBL" id="SDE41196.1"/>
    </source>
</evidence>
<name>A0A1G7CRA6_9SPHI</name>
<dbReference type="AlphaFoldDB" id="A0A1G7CRA6"/>
<evidence type="ECO:0008006" key="4">
    <source>
        <dbReference type="Google" id="ProtNLM"/>
    </source>
</evidence>
<feature type="signal peptide" evidence="1">
    <location>
        <begin position="1"/>
        <end position="19"/>
    </location>
</feature>
<dbReference type="OrthoDB" id="9849207at2"/>